<feature type="transmembrane region" description="Helical" evidence="2">
    <location>
        <begin position="214"/>
        <end position="234"/>
    </location>
</feature>
<protein>
    <recommendedName>
        <fullName evidence="3">DUF2470 domain-containing protein</fullName>
    </recommendedName>
</protein>
<evidence type="ECO:0000313" key="5">
    <source>
        <dbReference type="Proteomes" id="UP001175000"/>
    </source>
</evidence>
<dbReference type="PANTHER" id="PTHR37783:SF1">
    <property type="entry name" value="MEMBRANE PROTEIN, PUTATIVE (AFU_ORTHOLOGUE AFUA_1G04315)-RELATED"/>
    <property type="match status" value="1"/>
</dbReference>
<dbReference type="InterPro" id="IPR019595">
    <property type="entry name" value="DUF2470"/>
</dbReference>
<comment type="caution">
    <text evidence="4">The sequence shown here is derived from an EMBL/GenBank/DDBJ whole genome shotgun (WGS) entry which is preliminary data.</text>
</comment>
<feature type="domain" description="DUF2470" evidence="3">
    <location>
        <begin position="12"/>
        <end position="86"/>
    </location>
</feature>
<dbReference type="EMBL" id="JAULSU010000002">
    <property type="protein sequence ID" value="KAK0626377.1"/>
    <property type="molecule type" value="Genomic_DNA"/>
</dbReference>
<evidence type="ECO:0000313" key="4">
    <source>
        <dbReference type="EMBL" id="KAK0626377.1"/>
    </source>
</evidence>
<feature type="region of interest" description="Disordered" evidence="1">
    <location>
        <begin position="98"/>
        <end position="117"/>
    </location>
</feature>
<organism evidence="4 5">
    <name type="scientific">Immersiella caudata</name>
    <dbReference type="NCBI Taxonomy" id="314043"/>
    <lineage>
        <taxon>Eukaryota</taxon>
        <taxon>Fungi</taxon>
        <taxon>Dikarya</taxon>
        <taxon>Ascomycota</taxon>
        <taxon>Pezizomycotina</taxon>
        <taxon>Sordariomycetes</taxon>
        <taxon>Sordariomycetidae</taxon>
        <taxon>Sordariales</taxon>
        <taxon>Lasiosphaeriaceae</taxon>
        <taxon>Immersiella</taxon>
    </lineage>
</organism>
<keyword evidence="2" id="KW-1133">Transmembrane helix</keyword>
<gene>
    <name evidence="4" type="ORF">B0T14DRAFT_423548</name>
</gene>
<dbReference type="Gene3D" id="3.20.180.10">
    <property type="entry name" value="PNP-oxidase-like"/>
    <property type="match status" value="1"/>
</dbReference>
<dbReference type="PANTHER" id="PTHR37783">
    <property type="entry name" value="MEMBRANE PROTEIN, PUTATIVE (AFU_ORTHOLOGUE AFUA_1G04315)-RELATED"/>
    <property type="match status" value="1"/>
</dbReference>
<evidence type="ECO:0000256" key="1">
    <source>
        <dbReference type="SAM" id="MobiDB-lite"/>
    </source>
</evidence>
<dbReference type="AlphaFoldDB" id="A0AA40C5Y3"/>
<dbReference type="Proteomes" id="UP001175000">
    <property type="component" value="Unassembled WGS sequence"/>
</dbReference>
<feature type="transmembrane region" description="Helical" evidence="2">
    <location>
        <begin position="135"/>
        <end position="157"/>
    </location>
</feature>
<accession>A0AA40C5Y3</accession>
<evidence type="ECO:0000256" key="2">
    <source>
        <dbReference type="SAM" id="Phobius"/>
    </source>
</evidence>
<reference evidence="4" key="1">
    <citation type="submission" date="2023-06" db="EMBL/GenBank/DDBJ databases">
        <title>Genome-scale phylogeny and comparative genomics of the fungal order Sordariales.</title>
        <authorList>
            <consortium name="Lawrence Berkeley National Laboratory"/>
            <person name="Hensen N."/>
            <person name="Bonometti L."/>
            <person name="Westerberg I."/>
            <person name="Brannstrom I.O."/>
            <person name="Guillou S."/>
            <person name="Cros-Aarteil S."/>
            <person name="Calhoun S."/>
            <person name="Haridas S."/>
            <person name="Kuo A."/>
            <person name="Mondo S."/>
            <person name="Pangilinan J."/>
            <person name="Riley R."/>
            <person name="Labutti K."/>
            <person name="Andreopoulos B."/>
            <person name="Lipzen A."/>
            <person name="Chen C."/>
            <person name="Yanf M."/>
            <person name="Daum C."/>
            <person name="Ng V."/>
            <person name="Clum A."/>
            <person name="Steindorff A."/>
            <person name="Ohm R."/>
            <person name="Martin F."/>
            <person name="Silar P."/>
            <person name="Natvig D."/>
            <person name="Lalanne C."/>
            <person name="Gautier V."/>
            <person name="Ament-Velasquez S.L."/>
            <person name="Kruys A."/>
            <person name="Hutchinson M.I."/>
            <person name="Powell A.J."/>
            <person name="Barry K."/>
            <person name="Miller A.N."/>
            <person name="Grigoriev I.V."/>
            <person name="Debuchy R."/>
            <person name="Gladieux P."/>
            <person name="Thoren M.H."/>
            <person name="Johannesson H."/>
        </authorList>
    </citation>
    <scope>NUCLEOTIDE SEQUENCE</scope>
    <source>
        <strain evidence="4">CBS 606.72</strain>
    </source>
</reference>
<keyword evidence="2" id="KW-0812">Transmembrane</keyword>
<evidence type="ECO:0000259" key="3">
    <source>
        <dbReference type="Pfam" id="PF10615"/>
    </source>
</evidence>
<feature type="compositionally biased region" description="Basic and acidic residues" evidence="1">
    <location>
        <begin position="102"/>
        <end position="117"/>
    </location>
</feature>
<keyword evidence="5" id="KW-1185">Reference proteome</keyword>
<dbReference type="InterPro" id="IPR037119">
    <property type="entry name" value="Haem_oxidase_HugZ-like_sf"/>
</dbReference>
<dbReference type="Pfam" id="PF10615">
    <property type="entry name" value="DUF2470"/>
    <property type="match status" value="1"/>
</dbReference>
<name>A0AA40C5Y3_9PEZI</name>
<feature type="transmembrane region" description="Helical" evidence="2">
    <location>
        <begin position="169"/>
        <end position="194"/>
    </location>
</feature>
<proteinExistence type="predicted"/>
<sequence length="248" mass="27565">MSSPTDIPPAQKARTIAHMNKDHRLDLQHILQHYNSLSASQIAEEPLMVDIDLHSITCTMGKDTHVIQFKPPMASWDERRTRLIEMTMKAREALGVVTPEGEGSHGEGDHGGGHGHGAEGRVTVDEYLAPQGKDWIAFVGVCAYWVSYFLVKGGLIVEGGKLWEALEVVFPGGAGGFEWLVETILVLVVGIHVVEMWWFDRTRGVKYGVRRGSAAWWLWMGSVFLEGMGAFLRFDGIVRRKVKAAKRG</sequence>
<keyword evidence="2" id="KW-0472">Membrane</keyword>